<feature type="transmembrane region" description="Helical" evidence="1">
    <location>
        <begin position="28"/>
        <end position="46"/>
    </location>
</feature>
<feature type="transmembrane region" description="Helical" evidence="1">
    <location>
        <begin position="58"/>
        <end position="79"/>
    </location>
</feature>
<gene>
    <name evidence="2" type="ORF">SH1V18_03970</name>
</gene>
<dbReference type="RefSeq" id="WP_281811692.1">
    <property type="nucleotide sequence ID" value="NZ_BRLB01000001.1"/>
</dbReference>
<accession>A0A9W6DE19</accession>
<keyword evidence="3" id="KW-1185">Reference proteome</keyword>
<name>A0A9W6DE19_9FIRM</name>
<proteinExistence type="predicted"/>
<protein>
    <submittedName>
        <fullName evidence="2">Uncharacterized protein</fullName>
    </submittedName>
</protein>
<reference evidence="2" key="1">
    <citation type="submission" date="2022-06" db="EMBL/GenBank/DDBJ databases">
        <title>Vallitalea longa sp. nov., an anaerobic bacterium isolated from marine sediment.</title>
        <authorList>
            <person name="Hirano S."/>
            <person name="Terahara T."/>
            <person name="Mori K."/>
            <person name="Hamada M."/>
            <person name="Matsumoto R."/>
            <person name="Kobayashi T."/>
        </authorList>
    </citation>
    <scope>NUCLEOTIDE SEQUENCE</scope>
    <source>
        <strain evidence="2">SH18-1</strain>
    </source>
</reference>
<evidence type="ECO:0000256" key="1">
    <source>
        <dbReference type="SAM" id="Phobius"/>
    </source>
</evidence>
<keyword evidence="1" id="KW-0812">Transmembrane</keyword>
<dbReference type="AlphaFoldDB" id="A0A9W6DE19"/>
<dbReference type="Proteomes" id="UP001144256">
    <property type="component" value="Unassembled WGS sequence"/>
</dbReference>
<evidence type="ECO:0000313" key="2">
    <source>
        <dbReference type="EMBL" id="GKX27917.1"/>
    </source>
</evidence>
<evidence type="ECO:0000313" key="3">
    <source>
        <dbReference type="Proteomes" id="UP001144256"/>
    </source>
</evidence>
<keyword evidence="1" id="KW-0472">Membrane</keyword>
<comment type="caution">
    <text evidence="2">The sequence shown here is derived from an EMBL/GenBank/DDBJ whole genome shotgun (WGS) entry which is preliminary data.</text>
</comment>
<organism evidence="2 3">
    <name type="scientific">Vallitalea longa</name>
    <dbReference type="NCBI Taxonomy" id="2936439"/>
    <lineage>
        <taxon>Bacteria</taxon>
        <taxon>Bacillati</taxon>
        <taxon>Bacillota</taxon>
        <taxon>Clostridia</taxon>
        <taxon>Lachnospirales</taxon>
        <taxon>Vallitaleaceae</taxon>
        <taxon>Vallitalea</taxon>
    </lineage>
</organism>
<dbReference type="EMBL" id="BRLB01000001">
    <property type="protein sequence ID" value="GKX27917.1"/>
    <property type="molecule type" value="Genomic_DNA"/>
</dbReference>
<sequence>MKEKDSIYDFENIEETTKSKKSGNRSNIFLGTFFLFILVIIIGLSMDDLKCHDLEAVYGVLVSTLFLGGLGITLIVNGIKSLKKIEREKLTDKDKNYILDQMTAFKNLQIKAKDIEPLLTLKSREYLATCTIEVTSADVRKILKKYQNKDISNKLLYNWVNILWFEDCYVFDTVCEGIIKAIWDNYQESDTLSNVKISDFLNKLYIL</sequence>
<keyword evidence="1" id="KW-1133">Transmembrane helix</keyword>